<dbReference type="EMBL" id="CAJFCV020000004">
    <property type="protein sequence ID" value="CAG9118790.1"/>
    <property type="molecule type" value="Genomic_DNA"/>
</dbReference>
<name>A0A7I8X8S9_BURXY</name>
<gene>
    <name evidence="2" type="ORF">BXYJ_LOCUS10355</name>
</gene>
<comment type="caution">
    <text evidence="2">The sequence shown here is derived from an EMBL/GenBank/DDBJ whole genome shotgun (WGS) entry which is preliminary data.</text>
</comment>
<feature type="chain" id="PRO_5036204491" evidence="1">
    <location>
        <begin position="19"/>
        <end position="149"/>
    </location>
</feature>
<dbReference type="SUPFAM" id="SSF57501">
    <property type="entry name" value="Cystine-knot cytokines"/>
    <property type="match status" value="1"/>
</dbReference>
<dbReference type="Proteomes" id="UP000659654">
    <property type="component" value="Unassembled WGS sequence"/>
</dbReference>
<organism evidence="2 3">
    <name type="scientific">Bursaphelenchus xylophilus</name>
    <name type="common">Pinewood nematode worm</name>
    <name type="synonym">Aphelenchoides xylophilus</name>
    <dbReference type="NCBI Taxonomy" id="6326"/>
    <lineage>
        <taxon>Eukaryota</taxon>
        <taxon>Metazoa</taxon>
        <taxon>Ecdysozoa</taxon>
        <taxon>Nematoda</taxon>
        <taxon>Chromadorea</taxon>
        <taxon>Rhabditida</taxon>
        <taxon>Tylenchina</taxon>
        <taxon>Tylenchomorpha</taxon>
        <taxon>Aphelenchoidea</taxon>
        <taxon>Aphelenchoididae</taxon>
        <taxon>Bursaphelenchus</taxon>
    </lineage>
</organism>
<proteinExistence type="predicted"/>
<keyword evidence="3" id="KW-1185">Reference proteome</keyword>
<evidence type="ECO:0000256" key="1">
    <source>
        <dbReference type="SAM" id="SignalP"/>
    </source>
</evidence>
<dbReference type="SMR" id="A0A7I8X8S9"/>
<evidence type="ECO:0000313" key="3">
    <source>
        <dbReference type="Proteomes" id="UP000659654"/>
    </source>
</evidence>
<dbReference type="AlphaFoldDB" id="A0A7I8X8S9"/>
<dbReference type="PROSITE" id="PS50270">
    <property type="entry name" value="NGF_2"/>
    <property type="match status" value="1"/>
</dbReference>
<protein>
    <submittedName>
        <fullName evidence="2">(pine wood nematode) hypothetical protein</fullName>
    </submittedName>
</protein>
<evidence type="ECO:0000313" key="2">
    <source>
        <dbReference type="EMBL" id="CAD5228259.1"/>
    </source>
</evidence>
<reference evidence="2" key="1">
    <citation type="submission" date="2020-09" db="EMBL/GenBank/DDBJ databases">
        <authorList>
            <person name="Kikuchi T."/>
        </authorList>
    </citation>
    <scope>NUCLEOTIDE SEQUENCE</scope>
    <source>
        <strain evidence="2">Ka4C1</strain>
    </source>
</reference>
<keyword evidence="1" id="KW-0732">Signal</keyword>
<dbReference type="Gene3D" id="2.10.90.10">
    <property type="entry name" value="Cystine-knot cytokines"/>
    <property type="match status" value="1"/>
</dbReference>
<dbReference type="OrthoDB" id="10332547at2759"/>
<sequence>MYTMSLAFLIIGFSAVQASLTEDACETVAEWRQPTEAYTPSDELVEVVQDVGPQVFYTVRCNETQETRPCAGIQNGLESHCETRFNLVMALTYVKQAGAKRSHLNDIIRDAKIERPTKWQMIKIPGQCVCTGLRAVRRRQTRLFDALLL</sequence>
<feature type="signal peptide" evidence="1">
    <location>
        <begin position="1"/>
        <end position="18"/>
    </location>
</feature>
<accession>A0A7I8X8S9</accession>
<dbReference type="InterPro" id="IPR029034">
    <property type="entry name" value="Cystine-knot_cytokine"/>
</dbReference>
<dbReference type="Proteomes" id="UP000582659">
    <property type="component" value="Unassembled WGS sequence"/>
</dbReference>
<dbReference type="EMBL" id="CAJFDI010000004">
    <property type="protein sequence ID" value="CAD5228259.1"/>
    <property type="molecule type" value="Genomic_DNA"/>
</dbReference>